<dbReference type="Proteomes" id="UP001165586">
    <property type="component" value="Unassembled WGS sequence"/>
</dbReference>
<gene>
    <name evidence="1" type="ORF">N1032_23510</name>
</gene>
<dbReference type="Pfam" id="PF12224">
    <property type="entry name" value="Amidoligase_2"/>
    <property type="match status" value="1"/>
</dbReference>
<dbReference type="EMBL" id="JANLCJ010000123">
    <property type="protein sequence ID" value="MCS5736702.1"/>
    <property type="molecule type" value="Genomic_DNA"/>
</dbReference>
<dbReference type="InterPro" id="IPR022025">
    <property type="entry name" value="Amidoligase_2"/>
</dbReference>
<accession>A0ABT2H9U3</accession>
<name>A0ABT2H9U3_9MICO</name>
<reference evidence="1" key="1">
    <citation type="submission" date="2022-08" db="EMBL/GenBank/DDBJ databases">
        <authorList>
            <person name="Deng Y."/>
            <person name="Han X.-F."/>
            <person name="Zhang Y.-Q."/>
        </authorList>
    </citation>
    <scope>NUCLEOTIDE SEQUENCE</scope>
    <source>
        <strain evidence="1">CPCC 203386</strain>
    </source>
</reference>
<protein>
    <submittedName>
        <fullName evidence="1">Amidoligase family protein</fullName>
    </submittedName>
</protein>
<comment type="caution">
    <text evidence="1">The sequence shown here is derived from an EMBL/GenBank/DDBJ whole genome shotgun (WGS) entry which is preliminary data.</text>
</comment>
<keyword evidence="2" id="KW-1185">Reference proteome</keyword>
<sequence length="308" mass="35325">MPNNSNDLIDSLSGIFQENEVETDKVKGDHGEQPEPEVYNYQPIFGNISEVPIMKTVASHFGIRTTHRSIEKHPLVVGEYLAGVEIELENLEIYDTSFRYWTVKSDGSLRNNGLEFVCSNPWGGANLYKAAIEIDDFLSKRHPDTTWRCSTHVHVDVRDMTVAQIKKMILAYVFYERVLFKCSGFHRYKNNFCIALGFAQSQLECLGELWSLNDAMFLDNLLNSWNKYTAINFRPMCRFGSIEFRISEAKWHKGQLIRLVNRFLSLKEIAVANGEMSDEHFLELLKSSKASDVIRKGIPKDIGNINED</sequence>
<evidence type="ECO:0000313" key="1">
    <source>
        <dbReference type="EMBL" id="MCS5736702.1"/>
    </source>
</evidence>
<dbReference type="RefSeq" id="WP_259542779.1">
    <property type="nucleotide sequence ID" value="NZ_JANLCJ010000123.1"/>
</dbReference>
<evidence type="ECO:0000313" key="2">
    <source>
        <dbReference type="Proteomes" id="UP001165586"/>
    </source>
</evidence>
<organism evidence="1 2">
    <name type="scientific">Herbiconiux daphne</name>
    <dbReference type="NCBI Taxonomy" id="2970914"/>
    <lineage>
        <taxon>Bacteria</taxon>
        <taxon>Bacillati</taxon>
        <taxon>Actinomycetota</taxon>
        <taxon>Actinomycetes</taxon>
        <taxon>Micrococcales</taxon>
        <taxon>Microbacteriaceae</taxon>
        <taxon>Herbiconiux</taxon>
    </lineage>
</organism>
<proteinExistence type="predicted"/>
<feature type="non-terminal residue" evidence="1">
    <location>
        <position position="308"/>
    </location>
</feature>